<gene>
    <name evidence="11" type="ORF">XD57_1242</name>
</gene>
<dbReference type="PANTHER" id="PTHR32243:SF50">
    <property type="entry name" value="MALTOSE_MALTODEXTRIN TRANSPORT SYSTEM PERMEASE PROTEIN MALG"/>
    <property type="match status" value="1"/>
</dbReference>
<evidence type="ECO:0000256" key="2">
    <source>
        <dbReference type="ARBA" id="ARBA00009047"/>
    </source>
</evidence>
<proteinExistence type="inferred from homology"/>
<evidence type="ECO:0000256" key="5">
    <source>
        <dbReference type="ARBA" id="ARBA00022597"/>
    </source>
</evidence>
<dbReference type="AlphaFoldDB" id="A0A124FFV2"/>
<dbReference type="Gene3D" id="1.10.3720.10">
    <property type="entry name" value="MetI-like"/>
    <property type="match status" value="1"/>
</dbReference>
<dbReference type="InterPro" id="IPR050901">
    <property type="entry name" value="BP-dep_ABC_trans_perm"/>
</dbReference>
<sequence length="272" mass="30239">MRKRKGWKWTGVVTLVVVLIVFPLYFIAIGGFMSVAEIFRKPPYLFPPHPTLAYYKEAFLTLLPYMKNSFLISFGTLGITLLLSLPSAFVLSKFKMKINRFAHEFFTFVQMLPYVAVIIPLFLIFTKLKLINNIWGAVLGISVFLVPFAVIILRAYMISTPDALLEAALIDGASYTDIFVKIILPLSAPSIASVSILVFLLAWGNFIVPLAFIKERSLQPMSIGLYMFIGQYGVEWNKLMAGSMIYTIPPLIIALIAGKAIVAGLTAGALKE</sequence>
<evidence type="ECO:0000256" key="3">
    <source>
        <dbReference type="ARBA" id="ARBA00022448"/>
    </source>
</evidence>
<dbReference type="EMBL" id="LGFG01000114">
    <property type="protein sequence ID" value="KUK22659.1"/>
    <property type="molecule type" value="Genomic_DNA"/>
</dbReference>
<feature type="transmembrane region" description="Helical" evidence="9">
    <location>
        <begin position="111"/>
        <end position="128"/>
    </location>
</feature>
<keyword evidence="7 9" id="KW-1133">Transmembrane helix</keyword>
<keyword evidence="3 9" id="KW-0813">Transport</keyword>
<feature type="transmembrane region" description="Helical" evidence="9">
    <location>
        <begin position="190"/>
        <end position="213"/>
    </location>
</feature>
<dbReference type="PATRIC" id="fig|93930.3.peg.254"/>
<dbReference type="CDD" id="cd06261">
    <property type="entry name" value="TM_PBP2"/>
    <property type="match status" value="1"/>
</dbReference>
<comment type="subcellular location">
    <subcellularLocation>
        <location evidence="1 9">Cell membrane</location>
        <topology evidence="1 9">Multi-pass membrane protein</topology>
    </subcellularLocation>
</comment>
<dbReference type="Pfam" id="PF00528">
    <property type="entry name" value="BPD_transp_1"/>
    <property type="match status" value="1"/>
</dbReference>
<dbReference type="PROSITE" id="PS50928">
    <property type="entry name" value="ABC_TM1"/>
    <property type="match status" value="1"/>
</dbReference>
<protein>
    <submittedName>
        <fullName evidence="11">Putative sugar ABC transporter, permease component</fullName>
    </submittedName>
</protein>
<keyword evidence="8 9" id="KW-0472">Membrane</keyword>
<feature type="transmembrane region" description="Helical" evidence="9">
    <location>
        <begin position="70"/>
        <end position="91"/>
    </location>
</feature>
<dbReference type="PANTHER" id="PTHR32243">
    <property type="entry name" value="MALTOSE TRANSPORT SYSTEM PERMEASE-RELATED"/>
    <property type="match status" value="1"/>
</dbReference>
<evidence type="ECO:0000313" key="12">
    <source>
        <dbReference type="Proteomes" id="UP000058636"/>
    </source>
</evidence>
<dbReference type="GO" id="GO:0005886">
    <property type="term" value="C:plasma membrane"/>
    <property type="evidence" value="ECO:0007669"/>
    <property type="project" value="UniProtKB-SubCell"/>
</dbReference>
<dbReference type="InterPro" id="IPR000515">
    <property type="entry name" value="MetI-like"/>
</dbReference>
<feature type="transmembrane region" description="Helical" evidence="9">
    <location>
        <begin position="134"/>
        <end position="156"/>
    </location>
</feature>
<feature type="transmembrane region" description="Helical" evidence="9">
    <location>
        <begin position="251"/>
        <end position="270"/>
    </location>
</feature>
<evidence type="ECO:0000256" key="4">
    <source>
        <dbReference type="ARBA" id="ARBA00022475"/>
    </source>
</evidence>
<evidence type="ECO:0000256" key="6">
    <source>
        <dbReference type="ARBA" id="ARBA00022692"/>
    </source>
</evidence>
<name>A0A124FFV2_9THEM</name>
<keyword evidence="4" id="KW-1003">Cell membrane</keyword>
<dbReference type="Proteomes" id="UP000058636">
    <property type="component" value="Unassembled WGS sequence"/>
</dbReference>
<feature type="transmembrane region" description="Helical" evidence="9">
    <location>
        <begin position="12"/>
        <end position="36"/>
    </location>
</feature>
<evidence type="ECO:0000259" key="10">
    <source>
        <dbReference type="PROSITE" id="PS50928"/>
    </source>
</evidence>
<comment type="similarity">
    <text evidence="2">Belongs to the binding-protein-dependent transport system permease family. MalFG subfamily.</text>
</comment>
<comment type="caution">
    <text evidence="11">The sequence shown here is derived from an EMBL/GenBank/DDBJ whole genome shotgun (WGS) entry which is preliminary data.</text>
</comment>
<accession>A0A124FFV2</accession>
<keyword evidence="5" id="KW-0762">Sugar transport</keyword>
<evidence type="ECO:0000256" key="8">
    <source>
        <dbReference type="ARBA" id="ARBA00023136"/>
    </source>
</evidence>
<feature type="domain" description="ABC transmembrane type-1" evidence="10">
    <location>
        <begin position="66"/>
        <end position="257"/>
    </location>
</feature>
<evidence type="ECO:0000256" key="9">
    <source>
        <dbReference type="RuleBase" id="RU363032"/>
    </source>
</evidence>
<reference evidence="11 12" key="1">
    <citation type="journal article" date="2015" name="MBio">
        <title>Genome-Resolved Metagenomic Analysis Reveals Roles for Candidate Phyla and Other Microbial Community Members in Biogeochemical Transformations in Oil Reservoirs.</title>
        <authorList>
            <person name="Hu P."/>
            <person name="Tom L."/>
            <person name="Singh A."/>
            <person name="Thomas B.C."/>
            <person name="Baker B.J."/>
            <person name="Piceno Y.M."/>
            <person name="Andersen G.L."/>
            <person name="Banfield J.F."/>
        </authorList>
    </citation>
    <scope>NUCLEOTIDE SEQUENCE [LARGE SCALE GENOMIC DNA]</scope>
    <source>
        <strain evidence="11">46_26</strain>
    </source>
</reference>
<evidence type="ECO:0000256" key="1">
    <source>
        <dbReference type="ARBA" id="ARBA00004651"/>
    </source>
</evidence>
<dbReference type="InterPro" id="IPR035906">
    <property type="entry name" value="MetI-like_sf"/>
</dbReference>
<evidence type="ECO:0000313" key="11">
    <source>
        <dbReference type="EMBL" id="KUK22659.1"/>
    </source>
</evidence>
<evidence type="ECO:0000256" key="7">
    <source>
        <dbReference type="ARBA" id="ARBA00022989"/>
    </source>
</evidence>
<dbReference type="GO" id="GO:0055085">
    <property type="term" value="P:transmembrane transport"/>
    <property type="evidence" value="ECO:0007669"/>
    <property type="project" value="InterPro"/>
</dbReference>
<keyword evidence="6 9" id="KW-0812">Transmembrane</keyword>
<dbReference type="SUPFAM" id="SSF161098">
    <property type="entry name" value="MetI-like"/>
    <property type="match status" value="1"/>
</dbReference>
<organism evidence="11 12">
    <name type="scientific">Thermotoga petrophila</name>
    <dbReference type="NCBI Taxonomy" id="93929"/>
    <lineage>
        <taxon>Bacteria</taxon>
        <taxon>Thermotogati</taxon>
        <taxon>Thermotogota</taxon>
        <taxon>Thermotogae</taxon>
        <taxon>Thermotogales</taxon>
        <taxon>Thermotogaceae</taxon>
        <taxon>Thermotoga</taxon>
    </lineage>
</organism>